<reference evidence="2 3" key="1">
    <citation type="journal article" date="2024" name="IMA Fungus">
        <title>IMA Genome - F19 : A genome assembly and annotation guide to empower mycologists, including annotated draft genome sequences of Ceratocystis pirilliformis, Diaporthe australafricana, Fusarium ophioides, Paecilomyces lecythidis, and Sporothrix stenoceras.</title>
        <authorList>
            <person name="Aylward J."/>
            <person name="Wilson A.M."/>
            <person name="Visagie C.M."/>
            <person name="Spraker J."/>
            <person name="Barnes I."/>
            <person name="Buitendag C."/>
            <person name="Ceriani C."/>
            <person name="Del Mar Angel L."/>
            <person name="du Plessis D."/>
            <person name="Fuchs T."/>
            <person name="Gasser K."/>
            <person name="Kramer D."/>
            <person name="Li W."/>
            <person name="Munsamy K."/>
            <person name="Piso A."/>
            <person name="Price J.L."/>
            <person name="Sonnekus B."/>
            <person name="Thomas C."/>
            <person name="van der Nest A."/>
            <person name="van Dijk A."/>
            <person name="van Heerden A."/>
            <person name="van Vuuren N."/>
            <person name="Yilmaz N."/>
            <person name="Duong T.A."/>
            <person name="van der Merwe N.A."/>
            <person name="Wingfield M.J."/>
            <person name="Wingfield B.D."/>
        </authorList>
    </citation>
    <scope>NUCLEOTIDE SEQUENCE [LARGE SCALE GENOMIC DNA]</scope>
    <source>
        <strain evidence="2 3">CMW 18167</strain>
    </source>
</reference>
<organism evidence="2 3">
    <name type="scientific">Paecilomyces lecythidis</name>
    <dbReference type="NCBI Taxonomy" id="3004212"/>
    <lineage>
        <taxon>Eukaryota</taxon>
        <taxon>Fungi</taxon>
        <taxon>Dikarya</taxon>
        <taxon>Ascomycota</taxon>
        <taxon>Pezizomycotina</taxon>
        <taxon>Eurotiomycetes</taxon>
        <taxon>Eurotiomycetidae</taxon>
        <taxon>Eurotiales</taxon>
        <taxon>Thermoascaceae</taxon>
        <taxon>Paecilomyces</taxon>
    </lineage>
</organism>
<protein>
    <submittedName>
        <fullName evidence="2">Uncharacterized protein</fullName>
    </submittedName>
</protein>
<name>A0ABR3XHF0_9EURO</name>
<sequence length="221" mass="24444">MFSYTALLVLFFLRLSAATQFAERSNTGVSYVSGQYTEFQPGYLSGTWLLFHNTDNVTLSGTGYVRVRWEVEYWKRAGVTDDLYVDYTGTWDLVAGGGGFQYADSPAPFCNDGSGTCLNATGGSDDGYTWFTNGANHWHNEYYWLDGQVTIKTQEGTGEYNVALNTTGEMRLLVNFLCCPSTDELAEDYQTILDDINDAESGNYHVGASYDPSFGNCPCTS</sequence>
<feature type="signal peptide" evidence="1">
    <location>
        <begin position="1"/>
        <end position="18"/>
    </location>
</feature>
<evidence type="ECO:0000313" key="3">
    <source>
        <dbReference type="Proteomes" id="UP001583193"/>
    </source>
</evidence>
<dbReference type="EMBL" id="JAVDPF010000018">
    <property type="protein sequence ID" value="KAL1875112.1"/>
    <property type="molecule type" value="Genomic_DNA"/>
</dbReference>
<keyword evidence="3" id="KW-1185">Reference proteome</keyword>
<keyword evidence="1" id="KW-0732">Signal</keyword>
<feature type="chain" id="PRO_5046067440" evidence="1">
    <location>
        <begin position="19"/>
        <end position="221"/>
    </location>
</feature>
<accession>A0ABR3XHF0</accession>
<comment type="caution">
    <text evidence="2">The sequence shown here is derived from an EMBL/GenBank/DDBJ whole genome shotgun (WGS) entry which is preliminary data.</text>
</comment>
<gene>
    <name evidence="2" type="ORF">Plec18167_005782</name>
</gene>
<evidence type="ECO:0000313" key="2">
    <source>
        <dbReference type="EMBL" id="KAL1875112.1"/>
    </source>
</evidence>
<proteinExistence type="predicted"/>
<dbReference type="Proteomes" id="UP001583193">
    <property type="component" value="Unassembled WGS sequence"/>
</dbReference>
<evidence type="ECO:0000256" key="1">
    <source>
        <dbReference type="SAM" id="SignalP"/>
    </source>
</evidence>